<evidence type="ECO:0000313" key="2">
    <source>
        <dbReference type="EMBL" id="PWR01017.1"/>
    </source>
</evidence>
<dbReference type="EMBL" id="QGKU01000063">
    <property type="protein sequence ID" value="PWR01017.1"/>
    <property type="molecule type" value="Genomic_DNA"/>
</dbReference>
<keyword evidence="3" id="KW-1185">Reference proteome</keyword>
<gene>
    <name evidence="2" type="ORF">DKT77_18935</name>
</gene>
<comment type="caution">
    <text evidence="2">The sequence shown here is derived from an EMBL/GenBank/DDBJ whole genome shotgun (WGS) entry which is preliminary data.</text>
</comment>
<accession>A0A2V2LCN8</accession>
<name>A0A2V2LCN8_9RHOB</name>
<protein>
    <recommendedName>
        <fullName evidence="4">CAP domain-containing protein</fullName>
    </recommendedName>
</protein>
<feature type="region of interest" description="Disordered" evidence="1">
    <location>
        <begin position="129"/>
        <end position="150"/>
    </location>
</feature>
<dbReference type="OrthoDB" id="7836029at2"/>
<dbReference type="Gene3D" id="3.40.33.10">
    <property type="entry name" value="CAP"/>
    <property type="match status" value="1"/>
</dbReference>
<organism evidence="2 3">
    <name type="scientific">Meridianimarinicoccus roseus</name>
    <dbReference type="NCBI Taxonomy" id="2072018"/>
    <lineage>
        <taxon>Bacteria</taxon>
        <taxon>Pseudomonadati</taxon>
        <taxon>Pseudomonadota</taxon>
        <taxon>Alphaproteobacteria</taxon>
        <taxon>Rhodobacterales</taxon>
        <taxon>Paracoccaceae</taxon>
        <taxon>Meridianimarinicoccus</taxon>
    </lineage>
</organism>
<sequence>MMNPVRIARATTLYPDTPVSRQPRILVAVWASAAVLALTACGGGERATRGDSCSGRLTVAGDPALAAALPFNIYAPGPADDLNAQEAELYEALMRHRETLGLPRVPLSRGLTLVAGRHAMDTSVNILGKGGQAPGSNSHSWSDAPYPADHSRPEVMWEAPRRLNSGYCATAYEISADGFPEMSQVVDGWLASSGHAPVIENTGPWRGKDWKAVGVGVAPATTSGPPVYHVWFAETPDPGGAPDFRP</sequence>
<evidence type="ECO:0008006" key="4">
    <source>
        <dbReference type="Google" id="ProtNLM"/>
    </source>
</evidence>
<proteinExistence type="predicted"/>
<dbReference type="Proteomes" id="UP000245680">
    <property type="component" value="Unassembled WGS sequence"/>
</dbReference>
<dbReference type="InterPro" id="IPR035940">
    <property type="entry name" value="CAP_sf"/>
</dbReference>
<dbReference type="AlphaFoldDB" id="A0A2V2LCN8"/>
<evidence type="ECO:0000313" key="3">
    <source>
        <dbReference type="Proteomes" id="UP000245680"/>
    </source>
</evidence>
<evidence type="ECO:0000256" key="1">
    <source>
        <dbReference type="SAM" id="MobiDB-lite"/>
    </source>
</evidence>
<dbReference type="RefSeq" id="WP_109813218.1">
    <property type="nucleotide sequence ID" value="NZ_QGKU01000063.1"/>
</dbReference>
<reference evidence="2 3" key="1">
    <citation type="submission" date="2018-05" db="EMBL/GenBank/DDBJ databases">
        <title>Rhodobacteraceae gen. nov., sp. nov. isolated from sea water.</title>
        <authorList>
            <person name="Ren Y."/>
        </authorList>
    </citation>
    <scope>NUCLEOTIDE SEQUENCE [LARGE SCALE GENOMIC DNA]</scope>
    <source>
        <strain evidence="2 3">TG-679</strain>
    </source>
</reference>